<keyword evidence="3" id="KW-0418">Kinase</keyword>
<dbReference type="CDD" id="cd19368">
    <property type="entry name" value="TenA_C_AtTH2-like"/>
    <property type="match status" value="1"/>
</dbReference>
<dbReference type="Pfam" id="PF08543">
    <property type="entry name" value="Phos_pyr_kin"/>
    <property type="match status" value="1"/>
</dbReference>
<dbReference type="GO" id="GO:0008972">
    <property type="term" value="F:phosphomethylpyrimidine kinase activity"/>
    <property type="evidence" value="ECO:0007669"/>
    <property type="project" value="InterPro"/>
</dbReference>
<feature type="domain" description="Pyridoxamine kinase/Phosphomethylpyrimidine kinase" evidence="6">
    <location>
        <begin position="298"/>
        <end position="557"/>
    </location>
</feature>
<keyword evidence="2" id="KW-0547">Nucleotide-binding</keyword>
<evidence type="ECO:0000313" key="7">
    <source>
        <dbReference type="EMBL" id="CAE8629689.1"/>
    </source>
</evidence>
<dbReference type="InterPro" id="IPR029056">
    <property type="entry name" value="Ribokinase-like"/>
</dbReference>
<dbReference type="InterPro" id="IPR013749">
    <property type="entry name" value="PM/HMP-P_kinase-1"/>
</dbReference>
<keyword evidence="1" id="KW-0808">Transferase</keyword>
<organism evidence="7 8">
    <name type="scientific">Polarella glacialis</name>
    <name type="common">Dinoflagellate</name>
    <dbReference type="NCBI Taxonomy" id="89957"/>
    <lineage>
        <taxon>Eukaryota</taxon>
        <taxon>Sar</taxon>
        <taxon>Alveolata</taxon>
        <taxon>Dinophyceae</taxon>
        <taxon>Suessiales</taxon>
        <taxon>Suessiaceae</taxon>
        <taxon>Polarella</taxon>
    </lineage>
</organism>
<comment type="caution">
    <text evidence="7">The sequence shown here is derived from an EMBL/GenBank/DDBJ whole genome shotgun (WGS) entry which is preliminary data.</text>
</comment>
<dbReference type="CDD" id="cd01169">
    <property type="entry name" value="HMPP_kinase"/>
    <property type="match status" value="1"/>
</dbReference>
<evidence type="ECO:0000313" key="8">
    <source>
        <dbReference type="Proteomes" id="UP000654075"/>
    </source>
</evidence>
<reference evidence="7" key="1">
    <citation type="submission" date="2021-02" db="EMBL/GenBank/DDBJ databases">
        <authorList>
            <person name="Dougan E. K."/>
            <person name="Rhodes N."/>
            <person name="Thang M."/>
            <person name="Chan C."/>
        </authorList>
    </citation>
    <scope>NUCLEOTIDE SEQUENCE</scope>
</reference>
<dbReference type="OMA" id="WIETYAT"/>
<dbReference type="PANTHER" id="PTHR20858:SF17">
    <property type="entry name" value="HYDROXYMETHYLPYRIMIDINE_PHOSPHOMETHYLPYRIMIDINE KINASE THI20-RELATED"/>
    <property type="match status" value="1"/>
</dbReference>
<feature type="domain" description="Thiaminase-2/PQQC" evidence="5">
    <location>
        <begin position="54"/>
        <end position="261"/>
    </location>
</feature>
<protein>
    <recommendedName>
        <fullName evidence="9">Phosphomethylpyrimidine kinase</fullName>
    </recommendedName>
</protein>
<dbReference type="SUPFAM" id="SSF48613">
    <property type="entry name" value="Heme oxygenase-like"/>
    <property type="match status" value="1"/>
</dbReference>
<evidence type="ECO:0000259" key="6">
    <source>
        <dbReference type="Pfam" id="PF08543"/>
    </source>
</evidence>
<evidence type="ECO:0000256" key="2">
    <source>
        <dbReference type="ARBA" id="ARBA00022741"/>
    </source>
</evidence>
<evidence type="ECO:0000256" key="1">
    <source>
        <dbReference type="ARBA" id="ARBA00022679"/>
    </source>
</evidence>
<dbReference type="GO" id="GO:0009228">
    <property type="term" value="P:thiamine biosynthetic process"/>
    <property type="evidence" value="ECO:0007669"/>
    <property type="project" value="InterPro"/>
</dbReference>
<gene>
    <name evidence="7" type="ORF">PGLA1383_LOCUS46116</name>
</gene>
<dbReference type="GO" id="GO:0005524">
    <property type="term" value="F:ATP binding"/>
    <property type="evidence" value="ECO:0007669"/>
    <property type="project" value="UniProtKB-KW"/>
</dbReference>
<dbReference type="EMBL" id="CAJNNV010029685">
    <property type="protein sequence ID" value="CAE8629689.1"/>
    <property type="molecule type" value="Genomic_DNA"/>
</dbReference>
<name>A0A813GUT2_POLGL</name>
<keyword evidence="8" id="KW-1185">Reference proteome</keyword>
<dbReference type="NCBIfam" id="TIGR00097">
    <property type="entry name" value="HMP-P_kinase"/>
    <property type="match status" value="1"/>
</dbReference>
<dbReference type="Pfam" id="PF03070">
    <property type="entry name" value="TENA_THI-4"/>
    <property type="match status" value="1"/>
</dbReference>
<dbReference type="GO" id="GO:0008902">
    <property type="term" value="F:hydroxymethylpyrimidine kinase activity"/>
    <property type="evidence" value="ECO:0007669"/>
    <property type="project" value="TreeGrafter"/>
</dbReference>
<proteinExistence type="predicted"/>
<evidence type="ECO:0000256" key="3">
    <source>
        <dbReference type="ARBA" id="ARBA00022777"/>
    </source>
</evidence>
<sequence>MPGQLGRFKDGASLNFLANVACHSPLRALMEPSPATALWQLPRSRRLARECLLQPFVRGLAAGSLPVETFCCYVGQDAFFLDSFQEGFNSAASCAEAAGLAEIAARFKSLGDGVTAEKELHRSYASSLGIQLEAVTPLAATSGYVDFVARAASHQSGSGPTTHAFLSQICAAMAPCMRLYSWLGTVLADAGATQTAGEMYSKWVTEYSSADFGQLAAELDSLLDECVRAASTGESRQEIGSLLNELSQIYTQALQHELDFFEQQPTGLDFHAGGLPSHALLEAARIIPPRVLIMAGSDSGGGAGIQADIKSCAAHGAFSTTAVTALTAQNSHGVQGIFPVPLDFVREQIRSVLGDIGTDVVKTGMLATSETVAAVVAGLREERNEVERWRRLLVVDPVMVSTSGHALLQAGVGAFLETLKSELFPLATIITPNLPEASLLLGGRVIDSVAAKEQAARDLCAMGPRWVLVKGGHLDTGAQTRSAEATDVLCDRETGLCQHFKASFIVTSHTHGTGCTLASSIAALLARGMDMAEAVGRAKEVVSGAIAASTDLALGSGAQGPMNHSWMHAEW</sequence>
<dbReference type="PANTHER" id="PTHR20858">
    <property type="entry name" value="PHOSPHOMETHYLPYRIMIDINE KINASE"/>
    <property type="match status" value="1"/>
</dbReference>
<evidence type="ECO:0000259" key="5">
    <source>
        <dbReference type="Pfam" id="PF03070"/>
    </source>
</evidence>
<dbReference type="AlphaFoldDB" id="A0A813GUT2"/>
<dbReference type="Gene3D" id="1.20.910.10">
    <property type="entry name" value="Heme oxygenase-like"/>
    <property type="match status" value="1"/>
</dbReference>
<evidence type="ECO:0000256" key="4">
    <source>
        <dbReference type="ARBA" id="ARBA00022840"/>
    </source>
</evidence>
<dbReference type="InterPro" id="IPR004305">
    <property type="entry name" value="Thiaminase-2/PQQC"/>
</dbReference>
<dbReference type="FunFam" id="3.40.1190.20:FF:000003">
    <property type="entry name" value="Phosphomethylpyrimidine kinase ThiD"/>
    <property type="match status" value="1"/>
</dbReference>
<dbReference type="Proteomes" id="UP000654075">
    <property type="component" value="Unassembled WGS sequence"/>
</dbReference>
<dbReference type="InterPro" id="IPR016084">
    <property type="entry name" value="Haem_Oase-like_multi-hlx"/>
</dbReference>
<evidence type="ECO:0008006" key="9">
    <source>
        <dbReference type="Google" id="ProtNLM"/>
    </source>
</evidence>
<dbReference type="InterPro" id="IPR004399">
    <property type="entry name" value="HMP/HMP-P_kinase_dom"/>
</dbReference>
<dbReference type="SUPFAM" id="SSF53613">
    <property type="entry name" value="Ribokinase-like"/>
    <property type="match status" value="1"/>
</dbReference>
<keyword evidence="4" id="KW-0067">ATP-binding</keyword>
<dbReference type="GO" id="GO:0005829">
    <property type="term" value="C:cytosol"/>
    <property type="evidence" value="ECO:0007669"/>
    <property type="project" value="TreeGrafter"/>
</dbReference>
<dbReference type="Gene3D" id="3.40.1190.20">
    <property type="match status" value="1"/>
</dbReference>
<accession>A0A813GUT2</accession>
<dbReference type="OrthoDB" id="10028886at2759"/>